<dbReference type="SUPFAM" id="SSF53649">
    <property type="entry name" value="Alkaline phosphatase-like"/>
    <property type="match status" value="1"/>
</dbReference>
<comment type="caution">
    <text evidence="6">The sequence shown here is derived from an EMBL/GenBank/DDBJ whole genome shotgun (WGS) entry which is preliminary data.</text>
</comment>
<organism evidence="6 7">
    <name type="scientific">Isachenkonia alkalipeptolytica</name>
    <dbReference type="NCBI Taxonomy" id="2565777"/>
    <lineage>
        <taxon>Bacteria</taxon>
        <taxon>Bacillati</taxon>
        <taxon>Bacillota</taxon>
        <taxon>Clostridia</taxon>
        <taxon>Eubacteriales</taxon>
        <taxon>Clostridiaceae</taxon>
        <taxon>Isachenkonia</taxon>
    </lineage>
</organism>
<dbReference type="AlphaFoldDB" id="A0AA43XKT2"/>
<proteinExistence type="inferred from homology"/>
<keyword evidence="4" id="KW-0413">Isomerase</keyword>
<dbReference type="Pfam" id="PF01676">
    <property type="entry name" value="Metalloenzyme"/>
    <property type="match status" value="1"/>
</dbReference>
<dbReference type="EMBL" id="SUMG01000008">
    <property type="protein sequence ID" value="NBG88532.1"/>
    <property type="molecule type" value="Genomic_DNA"/>
</dbReference>
<protein>
    <submittedName>
        <fullName evidence="6">Peptidase</fullName>
    </submittedName>
</protein>
<accession>A0AA43XKT2</accession>
<feature type="domain" description="Metalloenzyme" evidence="5">
    <location>
        <begin position="4"/>
        <end position="292"/>
    </location>
</feature>
<dbReference type="InterPro" id="IPR017850">
    <property type="entry name" value="Alkaline_phosphatase_core_sf"/>
</dbReference>
<name>A0AA43XKT2_9CLOT</name>
<sequence>MENKRVLLLFVDGFGIGREEKAAYNPIETGDLPSIQSLLKEGIPVPTDATLGVPGIPQSASGQTTILTGVNAPKVIGKHLNGFPNKELREIIEKENIFIKLKKLGLRVTNANAYNKKFISNLISNSKAVEEMSVSTVATLSAGLSLRTEEDLKKQTAVYQDITNRIMLEKWKAKVPIRTPREAAETLGEIVKKNDFTFFEYFQTDLAGHRKDFENAYRVLEELDQFIAGILESFCFKNTLFIFISDHGNIEDLSTPYHTMNKVPMIALGNGSNEFRLRVNSIQDITPSIENYFE</sequence>
<dbReference type="Proteomes" id="UP000449710">
    <property type="component" value="Unassembled WGS sequence"/>
</dbReference>
<evidence type="ECO:0000256" key="4">
    <source>
        <dbReference type="ARBA" id="ARBA00023235"/>
    </source>
</evidence>
<dbReference type="GO" id="GO:0008973">
    <property type="term" value="F:phosphopentomutase activity"/>
    <property type="evidence" value="ECO:0007669"/>
    <property type="project" value="InterPro"/>
</dbReference>
<dbReference type="RefSeq" id="WP_160721222.1">
    <property type="nucleotide sequence ID" value="NZ_SUMG01000008.1"/>
</dbReference>
<dbReference type="Gene3D" id="3.40.720.10">
    <property type="entry name" value="Alkaline Phosphatase, subunit A"/>
    <property type="match status" value="1"/>
</dbReference>
<evidence type="ECO:0000256" key="1">
    <source>
        <dbReference type="ARBA" id="ARBA00010373"/>
    </source>
</evidence>
<evidence type="ECO:0000313" key="7">
    <source>
        <dbReference type="Proteomes" id="UP000449710"/>
    </source>
</evidence>
<reference evidence="6 7" key="1">
    <citation type="submission" date="2019-04" db="EMBL/GenBank/DDBJ databases">
        <title>Isachenkonia alkalipeptolytica gen. nov. sp. nov. a new anaerobic, alkiliphilic organothrophic bacterium capable to reduce synthesized ferrihydrite isolated from a soda lake.</title>
        <authorList>
            <person name="Toshchakov S.V."/>
            <person name="Zavarzina D.G."/>
            <person name="Zhilina T.N."/>
            <person name="Kostrikina N.A."/>
            <person name="Kublanov I.V."/>
        </authorList>
    </citation>
    <scope>NUCLEOTIDE SEQUENCE [LARGE SCALE GENOMIC DNA]</scope>
    <source>
        <strain evidence="6 7">Z-1701</strain>
    </source>
</reference>
<evidence type="ECO:0000256" key="2">
    <source>
        <dbReference type="ARBA" id="ARBA00022723"/>
    </source>
</evidence>
<dbReference type="GO" id="GO:0043094">
    <property type="term" value="P:metabolic compound salvage"/>
    <property type="evidence" value="ECO:0007669"/>
    <property type="project" value="InterPro"/>
</dbReference>
<keyword evidence="3" id="KW-0464">Manganese</keyword>
<keyword evidence="2" id="KW-0479">Metal-binding</keyword>
<dbReference type="PANTHER" id="PTHR21110:SF0">
    <property type="entry name" value="PHOSPHOPENTOMUTASE"/>
    <property type="match status" value="1"/>
</dbReference>
<gene>
    <name evidence="6" type="ORF">ISALK_08460</name>
</gene>
<keyword evidence="7" id="KW-1185">Reference proteome</keyword>
<evidence type="ECO:0000256" key="3">
    <source>
        <dbReference type="ARBA" id="ARBA00023211"/>
    </source>
</evidence>
<comment type="similarity">
    <text evidence="1">Belongs to the phosphopentomutase family.</text>
</comment>
<dbReference type="PANTHER" id="PTHR21110">
    <property type="entry name" value="PHOSPHOPENTOMUTASE"/>
    <property type="match status" value="1"/>
</dbReference>
<dbReference type="InterPro" id="IPR010045">
    <property type="entry name" value="DeoB"/>
</dbReference>
<dbReference type="GO" id="GO:0005829">
    <property type="term" value="C:cytosol"/>
    <property type="evidence" value="ECO:0007669"/>
    <property type="project" value="TreeGrafter"/>
</dbReference>
<dbReference type="GO" id="GO:0009117">
    <property type="term" value="P:nucleotide metabolic process"/>
    <property type="evidence" value="ECO:0007669"/>
    <property type="project" value="InterPro"/>
</dbReference>
<dbReference type="GO" id="GO:0000287">
    <property type="term" value="F:magnesium ion binding"/>
    <property type="evidence" value="ECO:0007669"/>
    <property type="project" value="InterPro"/>
</dbReference>
<evidence type="ECO:0000259" key="5">
    <source>
        <dbReference type="Pfam" id="PF01676"/>
    </source>
</evidence>
<dbReference type="InterPro" id="IPR006124">
    <property type="entry name" value="Metalloenzyme"/>
</dbReference>
<evidence type="ECO:0000313" key="6">
    <source>
        <dbReference type="EMBL" id="NBG88532.1"/>
    </source>
</evidence>